<dbReference type="Pfam" id="PF01695">
    <property type="entry name" value="IstB_IS21"/>
    <property type="match status" value="1"/>
</dbReference>
<accession>A0A973W6X2</accession>
<dbReference type="AlphaFoldDB" id="A0A973W6X2"/>
<keyword evidence="3 5" id="KW-0067">ATP-binding</keyword>
<dbReference type="NCBIfam" id="NF038214">
    <property type="entry name" value="IS21_help_AAA"/>
    <property type="match status" value="1"/>
</dbReference>
<dbReference type="EMBL" id="JAAOLE020000001">
    <property type="protein sequence ID" value="NVI48154.1"/>
    <property type="molecule type" value="Genomic_DNA"/>
</dbReference>
<reference evidence="5" key="1">
    <citation type="submission" date="2020-06" db="EMBL/GenBank/DDBJ databases">
        <title>Whole Genome Sequence of Bradyrhizobium sp. Strain 1S1.</title>
        <authorList>
            <person name="Bromfield E.S.P."/>
            <person name="Cloutier S."/>
        </authorList>
    </citation>
    <scope>NUCLEOTIDE SEQUENCE [LARGE SCALE GENOMIC DNA]</scope>
    <source>
        <strain evidence="5">1S1</strain>
    </source>
</reference>
<dbReference type="InterPro" id="IPR002611">
    <property type="entry name" value="IstB_ATP-bd"/>
</dbReference>
<organism evidence="5">
    <name type="scientific">Bradyrhizobium septentrionale</name>
    <dbReference type="NCBI Taxonomy" id="1404411"/>
    <lineage>
        <taxon>Bacteria</taxon>
        <taxon>Pseudomonadati</taxon>
        <taxon>Pseudomonadota</taxon>
        <taxon>Alphaproteobacteria</taxon>
        <taxon>Hyphomicrobiales</taxon>
        <taxon>Nitrobacteraceae</taxon>
        <taxon>Bradyrhizobium</taxon>
    </lineage>
</organism>
<evidence type="ECO:0000256" key="2">
    <source>
        <dbReference type="ARBA" id="ARBA00022741"/>
    </source>
</evidence>
<evidence type="ECO:0000256" key="1">
    <source>
        <dbReference type="ARBA" id="ARBA00008059"/>
    </source>
</evidence>
<dbReference type="InterPro" id="IPR047661">
    <property type="entry name" value="IstB"/>
</dbReference>
<dbReference type="InterPro" id="IPR028350">
    <property type="entry name" value="DNAC/IstB-like"/>
</dbReference>
<dbReference type="InterPro" id="IPR027417">
    <property type="entry name" value="P-loop_NTPase"/>
</dbReference>
<protein>
    <submittedName>
        <fullName evidence="5">ATP-binding protein</fullName>
    </submittedName>
</protein>
<proteinExistence type="inferred from homology"/>
<comment type="similarity">
    <text evidence="1">Belongs to the IS21/IS1162 putative ATP-binding protein family.</text>
</comment>
<dbReference type="PANTHER" id="PTHR30050:SF4">
    <property type="entry name" value="ATP-BINDING PROTEIN RV3427C IN INSERTION SEQUENCE-RELATED"/>
    <property type="match status" value="1"/>
</dbReference>
<dbReference type="GO" id="GO:0005524">
    <property type="term" value="F:ATP binding"/>
    <property type="evidence" value="ECO:0007669"/>
    <property type="project" value="UniProtKB-KW"/>
</dbReference>
<evidence type="ECO:0000259" key="4">
    <source>
        <dbReference type="SMART" id="SM00382"/>
    </source>
</evidence>
<feature type="domain" description="AAA+ ATPase" evidence="4">
    <location>
        <begin position="97"/>
        <end position="233"/>
    </location>
</feature>
<name>A0A973W6X2_9BRAD</name>
<gene>
    <name evidence="5" type="ORF">HAP48_035510</name>
</gene>
<dbReference type="FunFam" id="3.40.50.300:FF:001832">
    <property type="entry name" value="IstB-like ATP-binding protein"/>
    <property type="match status" value="1"/>
</dbReference>
<dbReference type="InterPro" id="IPR003593">
    <property type="entry name" value="AAA+_ATPase"/>
</dbReference>
<comment type="caution">
    <text evidence="5">The sequence shown here is derived from an EMBL/GenBank/DDBJ whole genome shotgun (WGS) entry which is preliminary data.</text>
</comment>
<dbReference type="PIRSF" id="PIRSF003073">
    <property type="entry name" value="DNAC_TnpB_IstB"/>
    <property type="match status" value="1"/>
</dbReference>
<dbReference type="SMART" id="SM00382">
    <property type="entry name" value="AAA"/>
    <property type="match status" value="1"/>
</dbReference>
<dbReference type="Gene3D" id="3.40.50.300">
    <property type="entry name" value="P-loop containing nucleotide triphosphate hydrolases"/>
    <property type="match status" value="1"/>
</dbReference>
<dbReference type="GO" id="GO:0006260">
    <property type="term" value="P:DNA replication"/>
    <property type="evidence" value="ECO:0007669"/>
    <property type="project" value="TreeGrafter"/>
</dbReference>
<sequence>MERTQIFDLMGELKLYGMKAAFDEIMATAVKRQHEPRRIVGDLPTAEINEKQARSIKYQLTIAKLPLAKDIADFQFDGTPINQTLVNDLAGGGFIAQQRNVVLVGGTGTGKTHLAIAIARSCIRSGARGRFYNVVDLVNRLESETRNGRQGRLAEHLTRMDFIVLDELGYLPFAQSGGQLLFHLISRLYERTSVIVTTNLAFGEWPSVFGDAKMTTALLDRLTHHCDIVETGNDSWRFKSRDDVQTTRTRLVSGRVARGNFTPRRSRIRT</sequence>
<keyword evidence="2" id="KW-0547">Nucleotide-binding</keyword>
<dbReference type="CDD" id="cd00009">
    <property type="entry name" value="AAA"/>
    <property type="match status" value="1"/>
</dbReference>
<dbReference type="PANTHER" id="PTHR30050">
    <property type="entry name" value="CHROMOSOMAL REPLICATION INITIATOR PROTEIN DNAA"/>
    <property type="match status" value="1"/>
</dbReference>
<evidence type="ECO:0000256" key="3">
    <source>
        <dbReference type="ARBA" id="ARBA00022840"/>
    </source>
</evidence>
<evidence type="ECO:0000313" key="5">
    <source>
        <dbReference type="EMBL" id="NVI48154.1"/>
    </source>
</evidence>
<dbReference type="SUPFAM" id="SSF52540">
    <property type="entry name" value="P-loop containing nucleoside triphosphate hydrolases"/>
    <property type="match status" value="1"/>
</dbReference>
<dbReference type="RefSeq" id="WP_166214529.1">
    <property type="nucleotide sequence ID" value="NZ_CP088285.1"/>
</dbReference>